<evidence type="ECO:0000313" key="3">
    <source>
        <dbReference type="Proteomes" id="UP001571980"/>
    </source>
</evidence>
<keyword evidence="1" id="KW-0175">Coiled coil</keyword>
<comment type="caution">
    <text evidence="2">The sequence shown here is derived from an EMBL/GenBank/DDBJ whole genome shotgun (WGS) entry which is preliminary data.</text>
</comment>
<name>A0ABV4T4Z5_9EURY</name>
<dbReference type="Proteomes" id="UP001571980">
    <property type="component" value="Unassembled WGS sequence"/>
</dbReference>
<evidence type="ECO:0000256" key="1">
    <source>
        <dbReference type="SAM" id="Coils"/>
    </source>
</evidence>
<dbReference type="RefSeq" id="WP_372816122.1">
    <property type="nucleotide sequence ID" value="NZ_CP122538.1"/>
</dbReference>
<protein>
    <recommendedName>
        <fullName evidence="4">DUF1641 domain-containing protein</fullName>
    </recommendedName>
</protein>
<dbReference type="EMBL" id="JARRIG010000001">
    <property type="protein sequence ID" value="MFA4803663.1"/>
    <property type="molecule type" value="Genomic_DNA"/>
</dbReference>
<evidence type="ECO:0008006" key="4">
    <source>
        <dbReference type="Google" id="ProtNLM"/>
    </source>
</evidence>
<gene>
    <name evidence="2" type="ORF">P8X34_02720</name>
</gene>
<keyword evidence="3" id="KW-1185">Reference proteome</keyword>
<feature type="coiled-coil region" evidence="1">
    <location>
        <begin position="1"/>
        <end position="48"/>
    </location>
</feature>
<sequence>MVEEKKKLEELMEELVEEMKRAKTPEELEALKKKAEILEDLIEAYEGDKDLEKVALLVEKFSDAIEDIIGPIKELLAELYNPERMQVMGKSVAEFYKTLVESGMDKESALELTKEYMDSINMGKQLFKALASLVPMERSHRYHKRKEGNED</sequence>
<accession>A0ABV4T4Z5</accession>
<reference evidence="2 3" key="1">
    <citation type="submission" date="2023-03" db="EMBL/GenBank/DDBJ databases">
        <title>Speciation in Pyrococcus: adaptation to high temperature as a mechanism.</title>
        <authorList>
            <person name="Gu J."/>
        </authorList>
    </citation>
    <scope>NUCLEOTIDE SEQUENCE [LARGE SCALE GENOMIC DNA]</scope>
    <source>
        <strain evidence="2 3">LMOA34</strain>
    </source>
</reference>
<proteinExistence type="predicted"/>
<organism evidence="2 3">
    <name type="scientific">Pyrococcus kukulkanii</name>
    <dbReference type="NCBI Taxonomy" id="1609559"/>
    <lineage>
        <taxon>Archaea</taxon>
        <taxon>Methanobacteriati</taxon>
        <taxon>Methanobacteriota</taxon>
        <taxon>Thermococci</taxon>
        <taxon>Thermococcales</taxon>
        <taxon>Thermococcaceae</taxon>
        <taxon>Pyrococcus</taxon>
    </lineage>
</organism>
<evidence type="ECO:0000313" key="2">
    <source>
        <dbReference type="EMBL" id="MFA4803663.1"/>
    </source>
</evidence>